<dbReference type="RefSeq" id="WP_115570569.1">
    <property type="nucleotide sequence ID" value="NZ_NXLT01000002.1"/>
</dbReference>
<name>A0A3D8IRA1_9HELI</name>
<accession>A0A3D8IRA1</accession>
<comment type="caution">
    <text evidence="5">The sequence shown here is derived from an EMBL/GenBank/DDBJ whole genome shotgun (WGS) entry which is preliminary data.</text>
</comment>
<evidence type="ECO:0000256" key="2">
    <source>
        <dbReference type="ARBA" id="ARBA00022741"/>
    </source>
</evidence>
<sequence>MSAIIEAKNLNLGYKNDENIIKNASFSVRAKEFVFITGASGSGKSTILSSLYGHLPIKGGNLEVFGINMSRASKTKIHYLRQNIGIVFQDYKLVKEWNIERNVMLPMIINGYKKEICKEQVERLLTHIKLSHKAGKFPLELSGGEQQRVAMARALAHNPAIILADEPTGNLDDYSSELIWNLLKGVNEQLGITIVVVTHRLPENLNINYRRLHIEEGVVYEFN</sequence>
<evidence type="ECO:0000313" key="5">
    <source>
        <dbReference type="EMBL" id="RDU67742.1"/>
    </source>
</evidence>
<evidence type="ECO:0000256" key="3">
    <source>
        <dbReference type="ARBA" id="ARBA00022840"/>
    </source>
</evidence>
<dbReference type="PROSITE" id="PS00211">
    <property type="entry name" value="ABC_TRANSPORTER_1"/>
    <property type="match status" value="1"/>
</dbReference>
<dbReference type="InterPro" id="IPR003439">
    <property type="entry name" value="ABC_transporter-like_ATP-bd"/>
</dbReference>
<dbReference type="PROSITE" id="PS50893">
    <property type="entry name" value="ABC_TRANSPORTER_2"/>
    <property type="match status" value="1"/>
</dbReference>
<dbReference type="InterPro" id="IPR027417">
    <property type="entry name" value="P-loop_NTPase"/>
</dbReference>
<feature type="domain" description="ABC transporter" evidence="4">
    <location>
        <begin position="5"/>
        <end position="223"/>
    </location>
</feature>
<proteinExistence type="predicted"/>
<dbReference type="CDD" id="cd03255">
    <property type="entry name" value="ABC_MJ0796_LolCDE_FtsE"/>
    <property type="match status" value="1"/>
</dbReference>
<dbReference type="AlphaFoldDB" id="A0A3D8IRA1"/>
<dbReference type="Proteomes" id="UP000256514">
    <property type="component" value="Unassembled WGS sequence"/>
</dbReference>
<reference evidence="5 6" key="1">
    <citation type="submission" date="2018-04" db="EMBL/GenBank/DDBJ databases">
        <title>Novel Campyloabacter and Helicobacter Species and Strains.</title>
        <authorList>
            <person name="Mannion A.J."/>
            <person name="Shen Z."/>
            <person name="Fox J.G."/>
        </authorList>
    </citation>
    <scope>NUCLEOTIDE SEQUENCE [LARGE SCALE GENOMIC DNA]</scope>
    <source>
        <strain evidence="5 6">MIT 12-6600</strain>
    </source>
</reference>
<evidence type="ECO:0000313" key="6">
    <source>
        <dbReference type="Proteomes" id="UP000256514"/>
    </source>
</evidence>
<dbReference type="GO" id="GO:0005886">
    <property type="term" value="C:plasma membrane"/>
    <property type="evidence" value="ECO:0007669"/>
    <property type="project" value="TreeGrafter"/>
</dbReference>
<dbReference type="InterPro" id="IPR017871">
    <property type="entry name" value="ABC_transporter-like_CS"/>
</dbReference>
<protein>
    <submittedName>
        <fullName evidence="5">ABC transporter ATP-binding protein</fullName>
    </submittedName>
</protein>
<dbReference type="InterPro" id="IPR015854">
    <property type="entry name" value="ABC_transpr_LolD-like"/>
</dbReference>
<dbReference type="InterPro" id="IPR003593">
    <property type="entry name" value="AAA+_ATPase"/>
</dbReference>
<dbReference type="GO" id="GO:0005524">
    <property type="term" value="F:ATP binding"/>
    <property type="evidence" value="ECO:0007669"/>
    <property type="project" value="UniProtKB-KW"/>
</dbReference>
<evidence type="ECO:0000259" key="4">
    <source>
        <dbReference type="PROSITE" id="PS50893"/>
    </source>
</evidence>
<dbReference type="Pfam" id="PF00005">
    <property type="entry name" value="ABC_tran"/>
    <property type="match status" value="1"/>
</dbReference>
<dbReference type="GO" id="GO:0016887">
    <property type="term" value="F:ATP hydrolysis activity"/>
    <property type="evidence" value="ECO:0007669"/>
    <property type="project" value="InterPro"/>
</dbReference>
<dbReference type="InterPro" id="IPR017911">
    <property type="entry name" value="MacB-like_ATP-bd"/>
</dbReference>
<dbReference type="PANTHER" id="PTHR24220:SF86">
    <property type="entry name" value="ABC TRANSPORTER ABCH.1"/>
    <property type="match status" value="1"/>
</dbReference>
<keyword evidence="2" id="KW-0547">Nucleotide-binding</keyword>
<dbReference type="PANTHER" id="PTHR24220">
    <property type="entry name" value="IMPORT ATP-BINDING PROTEIN"/>
    <property type="match status" value="1"/>
</dbReference>
<keyword evidence="6" id="KW-1185">Reference proteome</keyword>
<keyword evidence="3 5" id="KW-0067">ATP-binding</keyword>
<dbReference type="SMART" id="SM00382">
    <property type="entry name" value="AAA"/>
    <property type="match status" value="1"/>
</dbReference>
<dbReference type="EMBL" id="NXLT01000002">
    <property type="protein sequence ID" value="RDU67742.1"/>
    <property type="molecule type" value="Genomic_DNA"/>
</dbReference>
<organism evidence="5 6">
    <name type="scientific">Helicobacter equorum</name>
    <dbReference type="NCBI Taxonomy" id="361872"/>
    <lineage>
        <taxon>Bacteria</taxon>
        <taxon>Pseudomonadati</taxon>
        <taxon>Campylobacterota</taxon>
        <taxon>Epsilonproteobacteria</taxon>
        <taxon>Campylobacterales</taxon>
        <taxon>Helicobacteraceae</taxon>
        <taxon>Helicobacter</taxon>
    </lineage>
</organism>
<keyword evidence="1" id="KW-0813">Transport</keyword>
<dbReference type="SUPFAM" id="SSF52540">
    <property type="entry name" value="P-loop containing nucleoside triphosphate hydrolases"/>
    <property type="match status" value="1"/>
</dbReference>
<dbReference type="GO" id="GO:0022857">
    <property type="term" value="F:transmembrane transporter activity"/>
    <property type="evidence" value="ECO:0007669"/>
    <property type="project" value="TreeGrafter"/>
</dbReference>
<gene>
    <name evidence="5" type="ORF">CQA54_02065</name>
</gene>
<dbReference type="OrthoDB" id="9814623at2"/>
<dbReference type="Gene3D" id="3.40.50.300">
    <property type="entry name" value="P-loop containing nucleotide triphosphate hydrolases"/>
    <property type="match status" value="1"/>
</dbReference>
<evidence type="ECO:0000256" key="1">
    <source>
        <dbReference type="ARBA" id="ARBA00022448"/>
    </source>
</evidence>